<feature type="coiled-coil region" evidence="10">
    <location>
        <begin position="152"/>
        <end position="186"/>
    </location>
</feature>
<dbReference type="PANTHER" id="PTHR30386:SF17">
    <property type="entry name" value="ALKALINE PROTEASE SECRETION PROTEIN APRE"/>
    <property type="match status" value="1"/>
</dbReference>
<evidence type="ECO:0000256" key="1">
    <source>
        <dbReference type="ARBA" id="ARBA00004377"/>
    </source>
</evidence>
<dbReference type="InterPro" id="IPR050739">
    <property type="entry name" value="MFP"/>
</dbReference>
<keyword evidence="4 9" id="KW-1003">Cell membrane</keyword>
<evidence type="ECO:0000256" key="10">
    <source>
        <dbReference type="SAM" id="Coils"/>
    </source>
</evidence>
<dbReference type="GO" id="GO:0015031">
    <property type="term" value="P:protein transport"/>
    <property type="evidence" value="ECO:0007669"/>
    <property type="project" value="InterPro"/>
</dbReference>
<accession>A0A504TWT0</accession>
<evidence type="ECO:0000313" key="13">
    <source>
        <dbReference type="EMBL" id="TPP06944.1"/>
    </source>
</evidence>
<dbReference type="PANTHER" id="PTHR30386">
    <property type="entry name" value="MEMBRANE FUSION SUBUNIT OF EMRAB-TOLC MULTIDRUG EFFLUX PUMP"/>
    <property type="match status" value="1"/>
</dbReference>
<gene>
    <name evidence="13" type="ORF">FJQ55_14840</name>
</gene>
<dbReference type="OrthoDB" id="9810980at2"/>
<sequence>MSSERSHRLVRSIRSNLMVATAALALLTAGGGVAATVEISGAVIAGGTVVVNSEVKKVQHPAGGTVAEILVSNGQRVRAGDLVARLDATVAKANLAIVSNSLDELVAKRGRLLAERDGQAAIAFDADLLARAGDEGVQHILTNETRAFSLRREARDGQKAQLQERIVQLSEQVTGLQEQAVAMEVQVDLARKDLALAQKMWAQKLVQYSRLNMAQREKADLDGELAGIRANIAQAKARISETNLEIFQIDQQLRGDVAKELNDVSSALSELKERKVAAEDQLRRLDIRAPQDGTIHQLSIHTIGGVILAQETLMLIVPQSDLLVADVRISPQDIDQVHLGQGAFLRFPAFNQRLTPELHGTIERISPDLVVDPQSRAAYYEARLTLEHDGDALALKPGMPVEAFLRTNDRTVGSYLTKPFTDFFSKAFRSE</sequence>
<dbReference type="InterPro" id="IPR058982">
    <property type="entry name" value="Beta-barrel_AprE"/>
</dbReference>
<dbReference type="Gene3D" id="2.40.30.170">
    <property type="match status" value="1"/>
</dbReference>
<reference evidence="13 14" key="1">
    <citation type="submission" date="2019-06" db="EMBL/GenBank/DDBJ databases">
        <title>Rhizobium sp. CL12 isolated from roots of soybean.</title>
        <authorList>
            <person name="Wang C."/>
        </authorList>
    </citation>
    <scope>NUCLEOTIDE SEQUENCE [LARGE SCALE GENOMIC DNA]</scope>
    <source>
        <strain evidence="13 14">CL12</strain>
    </source>
</reference>
<evidence type="ECO:0000259" key="12">
    <source>
        <dbReference type="Pfam" id="PF26002"/>
    </source>
</evidence>
<dbReference type="PRINTS" id="PR01490">
    <property type="entry name" value="RTXTOXIND"/>
</dbReference>
<keyword evidence="14" id="KW-1185">Reference proteome</keyword>
<keyword evidence="7" id="KW-1133">Transmembrane helix</keyword>
<feature type="coiled-coil region" evidence="10">
    <location>
        <begin position="211"/>
        <end position="288"/>
    </location>
</feature>
<comment type="subcellular location">
    <subcellularLocation>
        <location evidence="1 9">Cell inner membrane</location>
        <topology evidence="1 9">Single-pass membrane protein</topology>
    </subcellularLocation>
</comment>
<dbReference type="Pfam" id="PF26002">
    <property type="entry name" value="Beta-barrel_AprE"/>
    <property type="match status" value="1"/>
</dbReference>
<evidence type="ECO:0000256" key="9">
    <source>
        <dbReference type="RuleBase" id="RU365093"/>
    </source>
</evidence>
<keyword evidence="10" id="KW-0175">Coiled coil</keyword>
<dbReference type="Pfam" id="PF25994">
    <property type="entry name" value="HH_AprE"/>
    <property type="match status" value="1"/>
</dbReference>
<dbReference type="InterPro" id="IPR058781">
    <property type="entry name" value="HH_AprE-like"/>
</dbReference>
<evidence type="ECO:0000256" key="7">
    <source>
        <dbReference type="ARBA" id="ARBA00022989"/>
    </source>
</evidence>
<evidence type="ECO:0000256" key="3">
    <source>
        <dbReference type="ARBA" id="ARBA00022448"/>
    </source>
</evidence>
<evidence type="ECO:0000313" key="14">
    <source>
        <dbReference type="Proteomes" id="UP000316429"/>
    </source>
</evidence>
<feature type="domain" description="AprE-like long alpha-helical hairpin" evidence="11">
    <location>
        <begin position="91"/>
        <end position="281"/>
    </location>
</feature>
<dbReference type="GO" id="GO:0005886">
    <property type="term" value="C:plasma membrane"/>
    <property type="evidence" value="ECO:0007669"/>
    <property type="project" value="UniProtKB-SubCell"/>
</dbReference>
<comment type="similarity">
    <text evidence="2 9">Belongs to the membrane fusion protein (MFP) (TC 8.A.1) family.</text>
</comment>
<evidence type="ECO:0000259" key="11">
    <source>
        <dbReference type="Pfam" id="PF25994"/>
    </source>
</evidence>
<organism evidence="13 14">
    <name type="scientific">Rhizobium glycinendophyticum</name>
    <dbReference type="NCBI Taxonomy" id="2589807"/>
    <lineage>
        <taxon>Bacteria</taxon>
        <taxon>Pseudomonadati</taxon>
        <taxon>Pseudomonadota</taxon>
        <taxon>Alphaproteobacteria</taxon>
        <taxon>Hyphomicrobiales</taxon>
        <taxon>Rhizobiaceae</taxon>
        <taxon>Rhizobium/Agrobacterium group</taxon>
        <taxon>Rhizobium</taxon>
    </lineage>
</organism>
<keyword evidence="3 9" id="KW-0813">Transport</keyword>
<name>A0A504TWT0_9HYPH</name>
<dbReference type="Proteomes" id="UP000316429">
    <property type="component" value="Unassembled WGS sequence"/>
</dbReference>
<evidence type="ECO:0000256" key="8">
    <source>
        <dbReference type="ARBA" id="ARBA00023136"/>
    </source>
</evidence>
<dbReference type="EMBL" id="VFYP01000002">
    <property type="protein sequence ID" value="TPP06944.1"/>
    <property type="molecule type" value="Genomic_DNA"/>
</dbReference>
<protein>
    <recommendedName>
        <fullName evidence="9">Membrane fusion protein (MFP) family protein</fullName>
    </recommendedName>
</protein>
<comment type="caution">
    <text evidence="13">The sequence shown here is derived from an EMBL/GenBank/DDBJ whole genome shotgun (WGS) entry which is preliminary data.</text>
</comment>
<proteinExistence type="inferred from homology"/>
<keyword evidence="8" id="KW-0472">Membrane</keyword>
<evidence type="ECO:0000256" key="6">
    <source>
        <dbReference type="ARBA" id="ARBA00022692"/>
    </source>
</evidence>
<evidence type="ECO:0000256" key="4">
    <source>
        <dbReference type="ARBA" id="ARBA00022475"/>
    </source>
</evidence>
<dbReference type="NCBIfam" id="TIGR01843">
    <property type="entry name" value="type_I_hlyD"/>
    <property type="match status" value="1"/>
</dbReference>
<evidence type="ECO:0000256" key="2">
    <source>
        <dbReference type="ARBA" id="ARBA00009477"/>
    </source>
</evidence>
<dbReference type="Gene3D" id="2.40.50.100">
    <property type="match status" value="1"/>
</dbReference>
<feature type="domain" description="AprE-like beta-barrel" evidence="12">
    <location>
        <begin position="323"/>
        <end position="407"/>
    </location>
</feature>
<dbReference type="InterPro" id="IPR010129">
    <property type="entry name" value="T1SS_HlyD"/>
</dbReference>
<keyword evidence="5 9" id="KW-0997">Cell inner membrane</keyword>
<dbReference type="AlphaFoldDB" id="A0A504TWT0"/>
<evidence type="ECO:0000256" key="5">
    <source>
        <dbReference type="ARBA" id="ARBA00022519"/>
    </source>
</evidence>
<keyword evidence="6" id="KW-0812">Transmembrane</keyword>